<dbReference type="PRINTS" id="PR00169">
    <property type="entry name" value="KCHANNEL"/>
</dbReference>
<comment type="subcellular location">
    <subcellularLocation>
        <location evidence="1">Membrane</location>
        <topology evidence="1">Multi-pass membrane protein</topology>
    </subcellularLocation>
</comment>
<keyword evidence="11" id="KW-0407">Ion channel</keyword>
<keyword evidence="8 12" id="KW-1133">Transmembrane helix</keyword>
<gene>
    <name evidence="14" type="ORF">AVDCRST_MAG77-470</name>
</gene>
<feature type="transmembrane region" description="Helical" evidence="12">
    <location>
        <begin position="93"/>
        <end position="111"/>
    </location>
</feature>
<keyword evidence="3" id="KW-0633">Potassium transport</keyword>
<name>A0A6J4HEI3_9CHLR</name>
<evidence type="ECO:0000256" key="9">
    <source>
        <dbReference type="ARBA" id="ARBA00023065"/>
    </source>
</evidence>
<dbReference type="SUPFAM" id="SSF81324">
    <property type="entry name" value="Voltage-gated potassium channels"/>
    <property type="match status" value="1"/>
</dbReference>
<evidence type="ECO:0000256" key="2">
    <source>
        <dbReference type="ARBA" id="ARBA00022448"/>
    </source>
</evidence>
<accession>A0A6J4HEI3</accession>
<keyword evidence="4 12" id="KW-0812">Transmembrane</keyword>
<dbReference type="Gene3D" id="1.10.287.70">
    <property type="match status" value="1"/>
</dbReference>
<evidence type="ECO:0000256" key="6">
    <source>
        <dbReference type="ARBA" id="ARBA00022882"/>
    </source>
</evidence>
<evidence type="ECO:0000256" key="11">
    <source>
        <dbReference type="ARBA" id="ARBA00023303"/>
    </source>
</evidence>
<evidence type="ECO:0000256" key="12">
    <source>
        <dbReference type="SAM" id="Phobius"/>
    </source>
</evidence>
<dbReference type="InterPro" id="IPR005821">
    <property type="entry name" value="Ion_trans_dom"/>
</dbReference>
<evidence type="ECO:0000256" key="4">
    <source>
        <dbReference type="ARBA" id="ARBA00022692"/>
    </source>
</evidence>
<keyword evidence="2" id="KW-0813">Transport</keyword>
<feature type="domain" description="Ion transport" evidence="13">
    <location>
        <begin position="35"/>
        <end position="236"/>
    </location>
</feature>
<feature type="transmembrane region" description="Helical" evidence="12">
    <location>
        <begin position="206"/>
        <end position="231"/>
    </location>
</feature>
<evidence type="ECO:0000256" key="5">
    <source>
        <dbReference type="ARBA" id="ARBA00022826"/>
    </source>
</evidence>
<keyword evidence="10 12" id="KW-0472">Membrane</keyword>
<dbReference type="Pfam" id="PF00520">
    <property type="entry name" value="Ion_trans"/>
    <property type="match status" value="1"/>
</dbReference>
<dbReference type="GO" id="GO:0005249">
    <property type="term" value="F:voltage-gated potassium channel activity"/>
    <property type="evidence" value="ECO:0007669"/>
    <property type="project" value="InterPro"/>
</dbReference>
<keyword evidence="9" id="KW-0406">Ion transport</keyword>
<dbReference type="AlphaFoldDB" id="A0A6J4HEI3"/>
<dbReference type="InterPro" id="IPR028325">
    <property type="entry name" value="VG_K_chnl"/>
</dbReference>
<dbReference type="InterPro" id="IPR027359">
    <property type="entry name" value="Volt_channel_dom_sf"/>
</dbReference>
<feature type="transmembrane region" description="Helical" evidence="12">
    <location>
        <begin position="28"/>
        <end position="51"/>
    </location>
</feature>
<keyword evidence="6" id="KW-0851">Voltage-gated channel</keyword>
<sequence length="261" mass="28075">MRTSMEQPVVDRPAGVPLARITTRFRPIWLLHGTVILAALASVPLTVAQLHGDDTPLMEAADWTIWTVFVVDFVAGLLMASRRGGRADYLRRSWIGVVLVVLTFPAVPGLLNGLGIARLARLFRLLRLAAIIHRAVRASGAVLGRRGVLYVSAVTGLIVISGAGALAVLEPDTVKGDYWTSLWWAVVTSTTVGYGDVSPVTLAGRLVALVIMLTGIGLVSTLAASVTAYFVSQEEAAHIADLHARLDRIERLLSNSQGRRR</sequence>
<dbReference type="GO" id="GO:0008076">
    <property type="term" value="C:voltage-gated potassium channel complex"/>
    <property type="evidence" value="ECO:0007669"/>
    <property type="project" value="InterPro"/>
</dbReference>
<keyword evidence="7" id="KW-0630">Potassium</keyword>
<keyword evidence="5" id="KW-0631">Potassium channel</keyword>
<dbReference type="EMBL" id="CADCTC010000032">
    <property type="protein sequence ID" value="CAA9221092.1"/>
    <property type="molecule type" value="Genomic_DNA"/>
</dbReference>
<evidence type="ECO:0000256" key="1">
    <source>
        <dbReference type="ARBA" id="ARBA00004141"/>
    </source>
</evidence>
<feature type="transmembrane region" description="Helical" evidence="12">
    <location>
        <begin position="148"/>
        <end position="169"/>
    </location>
</feature>
<evidence type="ECO:0000256" key="7">
    <source>
        <dbReference type="ARBA" id="ARBA00022958"/>
    </source>
</evidence>
<dbReference type="GO" id="GO:0001508">
    <property type="term" value="P:action potential"/>
    <property type="evidence" value="ECO:0007669"/>
    <property type="project" value="TreeGrafter"/>
</dbReference>
<feature type="transmembrane region" description="Helical" evidence="12">
    <location>
        <begin position="63"/>
        <end position="81"/>
    </location>
</feature>
<dbReference type="Gene3D" id="1.20.120.350">
    <property type="entry name" value="Voltage-gated potassium channels. Chain C"/>
    <property type="match status" value="1"/>
</dbReference>
<evidence type="ECO:0000313" key="14">
    <source>
        <dbReference type="EMBL" id="CAA9221092.1"/>
    </source>
</evidence>
<evidence type="ECO:0000256" key="3">
    <source>
        <dbReference type="ARBA" id="ARBA00022538"/>
    </source>
</evidence>
<dbReference type="PANTHER" id="PTHR11537:SF254">
    <property type="entry name" value="POTASSIUM VOLTAGE-GATED CHANNEL PROTEIN SHAB"/>
    <property type="match status" value="1"/>
</dbReference>
<organism evidence="14">
    <name type="scientific">uncultured Chloroflexota bacterium</name>
    <dbReference type="NCBI Taxonomy" id="166587"/>
    <lineage>
        <taxon>Bacteria</taxon>
        <taxon>Bacillati</taxon>
        <taxon>Chloroflexota</taxon>
        <taxon>environmental samples</taxon>
    </lineage>
</organism>
<evidence type="ECO:0000256" key="10">
    <source>
        <dbReference type="ARBA" id="ARBA00023136"/>
    </source>
</evidence>
<reference evidence="14" key="1">
    <citation type="submission" date="2020-02" db="EMBL/GenBank/DDBJ databases">
        <authorList>
            <person name="Meier V. D."/>
        </authorList>
    </citation>
    <scope>NUCLEOTIDE SEQUENCE</scope>
    <source>
        <strain evidence="14">AVDCRST_MAG77</strain>
    </source>
</reference>
<proteinExistence type="predicted"/>
<protein>
    <recommendedName>
        <fullName evidence="13">Ion transport domain-containing protein</fullName>
    </recommendedName>
</protein>
<evidence type="ECO:0000259" key="13">
    <source>
        <dbReference type="Pfam" id="PF00520"/>
    </source>
</evidence>
<dbReference type="PANTHER" id="PTHR11537">
    <property type="entry name" value="VOLTAGE-GATED POTASSIUM CHANNEL"/>
    <property type="match status" value="1"/>
</dbReference>
<evidence type="ECO:0000256" key="8">
    <source>
        <dbReference type="ARBA" id="ARBA00022989"/>
    </source>
</evidence>